<evidence type="ECO:0000313" key="1">
    <source>
        <dbReference type="EMBL" id="KAL2786670.1"/>
    </source>
</evidence>
<accession>A0ABR4FTV2</accession>
<dbReference type="Proteomes" id="UP001610563">
    <property type="component" value="Unassembled WGS sequence"/>
</dbReference>
<evidence type="ECO:0000313" key="2">
    <source>
        <dbReference type="Proteomes" id="UP001610563"/>
    </source>
</evidence>
<name>A0ABR4FTV2_9EURO</name>
<organism evidence="1 2">
    <name type="scientific">Aspergillus keveii</name>
    <dbReference type="NCBI Taxonomy" id="714993"/>
    <lineage>
        <taxon>Eukaryota</taxon>
        <taxon>Fungi</taxon>
        <taxon>Dikarya</taxon>
        <taxon>Ascomycota</taxon>
        <taxon>Pezizomycotina</taxon>
        <taxon>Eurotiomycetes</taxon>
        <taxon>Eurotiomycetidae</taxon>
        <taxon>Eurotiales</taxon>
        <taxon>Aspergillaceae</taxon>
        <taxon>Aspergillus</taxon>
        <taxon>Aspergillus subgen. Nidulantes</taxon>
    </lineage>
</organism>
<sequence length="141" mass="15795">MAPMPMLTPPDYNLYLAICRPQPTESSGRWLLILSPPLGSPTLERSCITYQASRMPPPSEPGTWALLKEADRPFSYPDVVTRYRLGSIREMDVWMVDEAARGVDPAIGRQRFVVGVVRALEQVGVLEEGAKEFYGKLVDEK</sequence>
<proteinExistence type="predicted"/>
<reference evidence="1 2" key="1">
    <citation type="submission" date="2024-07" db="EMBL/GenBank/DDBJ databases">
        <title>Section-level genome sequencing and comparative genomics of Aspergillus sections Usti and Cavernicolus.</title>
        <authorList>
            <consortium name="Lawrence Berkeley National Laboratory"/>
            <person name="Nybo J.L."/>
            <person name="Vesth T.C."/>
            <person name="Theobald S."/>
            <person name="Frisvad J.C."/>
            <person name="Larsen T.O."/>
            <person name="Kjaerboelling I."/>
            <person name="Rothschild-Mancinelli K."/>
            <person name="Lyhne E.K."/>
            <person name="Kogle M.E."/>
            <person name="Barry K."/>
            <person name="Clum A."/>
            <person name="Na H."/>
            <person name="Ledsgaard L."/>
            <person name="Lin J."/>
            <person name="Lipzen A."/>
            <person name="Kuo A."/>
            <person name="Riley R."/>
            <person name="Mondo S."/>
            <person name="Labutti K."/>
            <person name="Haridas S."/>
            <person name="Pangalinan J."/>
            <person name="Salamov A.A."/>
            <person name="Simmons B.A."/>
            <person name="Magnuson J.K."/>
            <person name="Chen J."/>
            <person name="Drula E."/>
            <person name="Henrissat B."/>
            <person name="Wiebenga A."/>
            <person name="Lubbers R.J."/>
            <person name="Gomes A.C."/>
            <person name="Makela M.R."/>
            <person name="Stajich J."/>
            <person name="Grigoriev I.V."/>
            <person name="Mortensen U.H."/>
            <person name="De Vries R.P."/>
            <person name="Baker S.E."/>
            <person name="Andersen M.R."/>
        </authorList>
    </citation>
    <scope>NUCLEOTIDE SEQUENCE [LARGE SCALE GENOMIC DNA]</scope>
    <source>
        <strain evidence="1 2">CBS 209.92</strain>
    </source>
</reference>
<dbReference type="EMBL" id="JBFTWV010000113">
    <property type="protein sequence ID" value="KAL2786670.1"/>
    <property type="molecule type" value="Genomic_DNA"/>
</dbReference>
<protein>
    <submittedName>
        <fullName evidence="1">Uncharacterized protein</fullName>
    </submittedName>
</protein>
<comment type="caution">
    <text evidence="1">The sequence shown here is derived from an EMBL/GenBank/DDBJ whole genome shotgun (WGS) entry which is preliminary data.</text>
</comment>
<gene>
    <name evidence="1" type="ORF">BJX66DRAFT_341989</name>
</gene>
<keyword evidence="2" id="KW-1185">Reference proteome</keyword>